<sequence>MHPKALFSLIALTIAAASAHATDVGVSVSVSQPGVYGRIDIGHAPPPALIYPQPVIIVQPVHVAPRPVYMRVPPGHAKNWRKHCHKYDACGTPVYFVKDDDGHRGGRHEHKGRGRGHKHD</sequence>
<organism evidence="3 4">
    <name type="scientific">Caldimonas mangrovi</name>
    <dbReference type="NCBI Taxonomy" id="2944811"/>
    <lineage>
        <taxon>Bacteria</taxon>
        <taxon>Pseudomonadati</taxon>
        <taxon>Pseudomonadota</taxon>
        <taxon>Betaproteobacteria</taxon>
        <taxon>Burkholderiales</taxon>
        <taxon>Sphaerotilaceae</taxon>
        <taxon>Caldimonas</taxon>
    </lineage>
</organism>
<dbReference type="Proteomes" id="UP001165541">
    <property type="component" value="Unassembled WGS sequence"/>
</dbReference>
<evidence type="ECO:0000256" key="1">
    <source>
        <dbReference type="SAM" id="MobiDB-lite"/>
    </source>
</evidence>
<feature type="signal peptide" evidence="2">
    <location>
        <begin position="1"/>
        <end position="21"/>
    </location>
</feature>
<gene>
    <name evidence="3" type="ORF">M8A51_00680</name>
</gene>
<protein>
    <submittedName>
        <fullName evidence="3">Uncharacterized protein</fullName>
    </submittedName>
</protein>
<evidence type="ECO:0000313" key="3">
    <source>
        <dbReference type="EMBL" id="MCM5678044.1"/>
    </source>
</evidence>
<feature type="region of interest" description="Disordered" evidence="1">
    <location>
        <begin position="98"/>
        <end position="120"/>
    </location>
</feature>
<feature type="chain" id="PRO_5047529230" evidence="2">
    <location>
        <begin position="22"/>
        <end position="120"/>
    </location>
</feature>
<dbReference type="RefSeq" id="WP_251776164.1">
    <property type="nucleotide sequence ID" value="NZ_JAMKFE010000001.1"/>
</dbReference>
<keyword evidence="2" id="KW-0732">Signal</keyword>
<reference evidence="3" key="1">
    <citation type="submission" date="2022-05" db="EMBL/GenBank/DDBJ databases">
        <title>Schlegelella sp. nov., isolated from mangrove soil.</title>
        <authorList>
            <person name="Liu Y."/>
            <person name="Ge X."/>
            <person name="Liu W."/>
        </authorList>
    </citation>
    <scope>NUCLEOTIDE SEQUENCE</scope>
    <source>
        <strain evidence="3">S2-27</strain>
    </source>
</reference>
<name>A0ABT0YHZ3_9BURK</name>
<keyword evidence="4" id="KW-1185">Reference proteome</keyword>
<comment type="caution">
    <text evidence="3">The sequence shown here is derived from an EMBL/GenBank/DDBJ whole genome shotgun (WGS) entry which is preliminary data.</text>
</comment>
<proteinExistence type="predicted"/>
<evidence type="ECO:0000256" key="2">
    <source>
        <dbReference type="SAM" id="SignalP"/>
    </source>
</evidence>
<dbReference type="EMBL" id="JAMKFE010000001">
    <property type="protein sequence ID" value="MCM5678044.1"/>
    <property type="molecule type" value="Genomic_DNA"/>
</dbReference>
<evidence type="ECO:0000313" key="4">
    <source>
        <dbReference type="Proteomes" id="UP001165541"/>
    </source>
</evidence>
<feature type="compositionally biased region" description="Basic residues" evidence="1">
    <location>
        <begin position="105"/>
        <end position="120"/>
    </location>
</feature>
<accession>A0ABT0YHZ3</accession>